<evidence type="ECO:0000259" key="5">
    <source>
        <dbReference type="PROSITE" id="PS50932"/>
    </source>
</evidence>
<evidence type="ECO:0000256" key="3">
    <source>
        <dbReference type="ARBA" id="ARBA00023163"/>
    </source>
</evidence>
<dbReference type="SMART" id="SM00354">
    <property type="entry name" value="HTH_LACI"/>
    <property type="match status" value="1"/>
</dbReference>
<reference evidence="7" key="1">
    <citation type="submission" date="2016-10" db="EMBL/GenBank/DDBJ databases">
        <authorList>
            <person name="Varghese N."/>
            <person name="Submissions S."/>
        </authorList>
    </citation>
    <scope>NUCLEOTIDE SEQUENCE [LARGE SCALE GENOMIC DNA]</scope>
    <source>
        <strain evidence="7">DSM 40318</strain>
    </source>
</reference>
<dbReference type="Gene3D" id="1.10.260.40">
    <property type="entry name" value="lambda repressor-like DNA-binding domains"/>
    <property type="match status" value="1"/>
</dbReference>
<evidence type="ECO:0000313" key="7">
    <source>
        <dbReference type="Proteomes" id="UP000198609"/>
    </source>
</evidence>
<evidence type="ECO:0000256" key="4">
    <source>
        <dbReference type="SAM" id="MobiDB-lite"/>
    </source>
</evidence>
<accession>A0A1H4KBB0</accession>
<gene>
    <name evidence="6" type="ORF">SAMN04490356_0557</name>
</gene>
<dbReference type="GO" id="GO:0003700">
    <property type="term" value="F:DNA-binding transcription factor activity"/>
    <property type="evidence" value="ECO:0007669"/>
    <property type="project" value="TreeGrafter"/>
</dbReference>
<dbReference type="PANTHER" id="PTHR30146">
    <property type="entry name" value="LACI-RELATED TRANSCRIPTIONAL REPRESSOR"/>
    <property type="match status" value="1"/>
</dbReference>
<dbReference type="Pfam" id="PF00356">
    <property type="entry name" value="LacI"/>
    <property type="match status" value="1"/>
</dbReference>
<feature type="compositionally biased region" description="Low complexity" evidence="4">
    <location>
        <begin position="336"/>
        <end position="348"/>
    </location>
</feature>
<dbReference type="InterPro" id="IPR028082">
    <property type="entry name" value="Peripla_BP_I"/>
</dbReference>
<dbReference type="PANTHER" id="PTHR30146:SF153">
    <property type="entry name" value="LACTOSE OPERON REPRESSOR"/>
    <property type="match status" value="1"/>
</dbReference>
<dbReference type="SUPFAM" id="SSF53822">
    <property type="entry name" value="Periplasmic binding protein-like I"/>
    <property type="match status" value="1"/>
</dbReference>
<dbReference type="PROSITE" id="PS50932">
    <property type="entry name" value="HTH_LACI_2"/>
    <property type="match status" value="1"/>
</dbReference>
<protein>
    <submittedName>
        <fullName evidence="6">DNA-binding transcriptional regulator, LacI/PurR family</fullName>
    </submittedName>
</protein>
<keyword evidence="3" id="KW-0804">Transcription</keyword>
<evidence type="ECO:0000256" key="2">
    <source>
        <dbReference type="ARBA" id="ARBA00023125"/>
    </source>
</evidence>
<dbReference type="Proteomes" id="UP000198609">
    <property type="component" value="Unassembled WGS sequence"/>
</dbReference>
<organism evidence="6 7">
    <name type="scientific">Streptomyces melanosporofaciens</name>
    <dbReference type="NCBI Taxonomy" id="67327"/>
    <lineage>
        <taxon>Bacteria</taxon>
        <taxon>Bacillati</taxon>
        <taxon>Actinomycetota</taxon>
        <taxon>Actinomycetes</taxon>
        <taxon>Kitasatosporales</taxon>
        <taxon>Streptomycetaceae</taxon>
        <taxon>Streptomyces</taxon>
        <taxon>Streptomyces violaceusniger group</taxon>
    </lineage>
</organism>
<dbReference type="SUPFAM" id="SSF47413">
    <property type="entry name" value="lambda repressor-like DNA-binding domains"/>
    <property type="match status" value="1"/>
</dbReference>
<name>A0A1H4KBB0_STRMJ</name>
<dbReference type="CDD" id="cd01392">
    <property type="entry name" value="HTH_LacI"/>
    <property type="match status" value="1"/>
</dbReference>
<dbReference type="PROSITE" id="PS00356">
    <property type="entry name" value="HTH_LACI_1"/>
    <property type="match status" value="1"/>
</dbReference>
<keyword evidence="1" id="KW-0805">Transcription regulation</keyword>
<proteinExistence type="predicted"/>
<evidence type="ECO:0000313" key="6">
    <source>
        <dbReference type="EMBL" id="SEB55771.1"/>
    </source>
</evidence>
<dbReference type="Pfam" id="PF13377">
    <property type="entry name" value="Peripla_BP_3"/>
    <property type="match status" value="1"/>
</dbReference>
<dbReference type="Gene3D" id="3.40.50.2300">
    <property type="match status" value="2"/>
</dbReference>
<feature type="region of interest" description="Disordered" evidence="4">
    <location>
        <begin position="336"/>
        <end position="355"/>
    </location>
</feature>
<evidence type="ECO:0000256" key="1">
    <source>
        <dbReference type="ARBA" id="ARBA00023015"/>
    </source>
</evidence>
<keyword evidence="7" id="KW-1185">Reference proteome</keyword>
<dbReference type="CDD" id="cd06267">
    <property type="entry name" value="PBP1_LacI_sugar_binding-like"/>
    <property type="match status" value="1"/>
</dbReference>
<feature type="domain" description="HTH lacI-type" evidence="5">
    <location>
        <begin position="6"/>
        <end position="60"/>
    </location>
</feature>
<dbReference type="AlphaFoldDB" id="A0A1H4KBB0"/>
<dbReference type="InterPro" id="IPR046335">
    <property type="entry name" value="LacI/GalR-like_sensor"/>
</dbReference>
<dbReference type="EMBL" id="FNST01000002">
    <property type="protein sequence ID" value="SEB55771.1"/>
    <property type="molecule type" value="Genomic_DNA"/>
</dbReference>
<dbReference type="InterPro" id="IPR000843">
    <property type="entry name" value="HTH_LacI"/>
</dbReference>
<keyword evidence="2 6" id="KW-0238">DNA-binding</keyword>
<sequence>MATVSSRLKDVATLAGVSIRTVSNVVSGSASVAEETRARVQAALDELGYRPNLAARNLRAGRTGLIGLAIPELYSPYFGELASLIVEAAQHRSWTVVIDQTFGSPEAERRLLEGTGGRMVDGLIISPWSLRPQELTARARDIPVVLLGEQRAPGVADRIAVDNVLAADEATTHLLETGRRRIAAIGLQPQLHNDTARQRLEGYHRALRRAGLPPDEALQQPVRALHREDGARAMAALLESGARPDAVFAFSDELALGALHMAHEHGLRVPDDLAVVGFDGIEDARYAHPPLTTVVPDKKQIAERALQCLADRIYSPAAAVPPLDIAVPHHLEVRASTSAATPPTGSVPAGPPPTG</sequence>
<dbReference type="InterPro" id="IPR010982">
    <property type="entry name" value="Lambda_DNA-bd_dom_sf"/>
</dbReference>
<dbReference type="GO" id="GO:0000976">
    <property type="term" value="F:transcription cis-regulatory region binding"/>
    <property type="evidence" value="ECO:0007669"/>
    <property type="project" value="TreeGrafter"/>
</dbReference>